<dbReference type="Proteomes" id="UP000798662">
    <property type="component" value="Chromosome 2"/>
</dbReference>
<protein>
    <submittedName>
        <fullName evidence="1">Uncharacterized protein</fullName>
    </submittedName>
</protein>
<name>A0ACC3C8U7_PYRYE</name>
<reference evidence="1" key="1">
    <citation type="submission" date="2019-11" db="EMBL/GenBank/DDBJ databases">
        <title>Nori genome reveals adaptations in red seaweeds to the harsh intertidal environment.</title>
        <authorList>
            <person name="Wang D."/>
            <person name="Mao Y."/>
        </authorList>
    </citation>
    <scope>NUCLEOTIDE SEQUENCE</scope>
    <source>
        <tissue evidence="1">Gametophyte</tissue>
    </source>
</reference>
<comment type="caution">
    <text evidence="1">The sequence shown here is derived from an EMBL/GenBank/DDBJ whole genome shotgun (WGS) entry which is preliminary data.</text>
</comment>
<keyword evidence="2" id="KW-1185">Reference proteome</keyword>
<gene>
    <name evidence="1" type="ORF">I4F81_008686</name>
</gene>
<evidence type="ECO:0000313" key="2">
    <source>
        <dbReference type="Proteomes" id="UP000798662"/>
    </source>
</evidence>
<accession>A0ACC3C8U7</accession>
<proteinExistence type="predicted"/>
<organism evidence="1 2">
    <name type="scientific">Pyropia yezoensis</name>
    <name type="common">Susabi-nori</name>
    <name type="synonym">Porphyra yezoensis</name>
    <dbReference type="NCBI Taxonomy" id="2788"/>
    <lineage>
        <taxon>Eukaryota</taxon>
        <taxon>Rhodophyta</taxon>
        <taxon>Bangiophyceae</taxon>
        <taxon>Bangiales</taxon>
        <taxon>Bangiaceae</taxon>
        <taxon>Pyropia</taxon>
    </lineage>
</organism>
<dbReference type="EMBL" id="CM020619">
    <property type="protein sequence ID" value="KAK1866166.1"/>
    <property type="molecule type" value="Genomic_DNA"/>
</dbReference>
<evidence type="ECO:0000313" key="1">
    <source>
        <dbReference type="EMBL" id="KAK1866166.1"/>
    </source>
</evidence>
<sequence length="539" mass="54020">MVVAMALGAAAPPRRRRAVVAMARSAVASPAAGRAGGGTSSPVTVATASAAAAPAPTTTTATASAAATASGPLSWALRGRFFVRRPHHPTLAARSAAGTNAAGRGWRRHPSAAVEAAVGGGGAAASVGRGGDGATAAPGRRGGGARPAAKGFVPTAKGMVPAAYGVQRGGGGGVVAARMQSVFQSDILKYLVAGALAGMVSRTLVSPLEVIATLNMCSASPPLVSSTVTKQLGARAAAAATAAATPARAAASASSSPSTLAQLRTLFAKEGLRGFFKGNGANCLKVAPTKGIQFLVFEFLKRRILAARTAPASVAAAGDGGAGGVAPPPPPPPAPITALERLFAGGTAGMAAASLCYPLEVAKTLLTAHPESYSSVGGTIASVVRTQGPRALFRGLSPTLVAMFPYVGLEFMVYEQLKLAYTARFIDSKNPDEAAGARQQAVVSVAAMLVMGAVAGTIAQTVCHPLDVVRKRLQLQGIGGRPVVYRSMVGASMGIVRGEGIGGLYKGLRPCYWSVLPSAGVSYLVYERAKAMMGLTSAR</sequence>